<accession>A0A0L6U971</accession>
<feature type="region of interest" description="Disordered" evidence="1">
    <location>
        <begin position="14"/>
        <end position="42"/>
    </location>
</feature>
<proteinExistence type="predicted"/>
<gene>
    <name evidence="2" type="ORF">VP01_852g1</name>
</gene>
<dbReference type="EMBL" id="LAVV01014082">
    <property type="protein sequence ID" value="KNZ45056.1"/>
    <property type="molecule type" value="Genomic_DNA"/>
</dbReference>
<feature type="region of interest" description="Disordered" evidence="1">
    <location>
        <begin position="203"/>
        <end position="226"/>
    </location>
</feature>
<feature type="compositionally biased region" description="Polar residues" evidence="1">
    <location>
        <begin position="217"/>
        <end position="226"/>
    </location>
</feature>
<protein>
    <submittedName>
        <fullName evidence="2">Uncharacterized protein</fullName>
    </submittedName>
</protein>
<dbReference type="OrthoDB" id="2495795at2759"/>
<evidence type="ECO:0000313" key="2">
    <source>
        <dbReference type="EMBL" id="KNZ45056.1"/>
    </source>
</evidence>
<keyword evidence="3" id="KW-1185">Reference proteome</keyword>
<organism evidence="2 3">
    <name type="scientific">Puccinia sorghi</name>
    <dbReference type="NCBI Taxonomy" id="27349"/>
    <lineage>
        <taxon>Eukaryota</taxon>
        <taxon>Fungi</taxon>
        <taxon>Dikarya</taxon>
        <taxon>Basidiomycota</taxon>
        <taxon>Pucciniomycotina</taxon>
        <taxon>Pucciniomycetes</taxon>
        <taxon>Pucciniales</taxon>
        <taxon>Pucciniaceae</taxon>
        <taxon>Puccinia</taxon>
    </lineage>
</organism>
<evidence type="ECO:0000256" key="1">
    <source>
        <dbReference type="SAM" id="MobiDB-lite"/>
    </source>
</evidence>
<feature type="compositionally biased region" description="Basic and acidic residues" evidence="1">
    <location>
        <begin position="106"/>
        <end position="122"/>
    </location>
</feature>
<feature type="compositionally biased region" description="Polar residues" evidence="1">
    <location>
        <begin position="123"/>
        <end position="132"/>
    </location>
</feature>
<feature type="region of interest" description="Disordered" evidence="1">
    <location>
        <begin position="106"/>
        <end position="136"/>
    </location>
</feature>
<sequence>MTGQCHRIMGLNSSKLSRSTVSAATQKKVKPPPTKSDISGVSFSKTNGKFASVLFYGFDPQLAHMLNKLGPVHVPKLSTNFHPVRSSLELCPSRELKDNMLKILENRGNDSSEGKSEHDKSRPSTSDGSNGRETTRLDMTTIVEMIRQHHIDQGRIHPSFSNLDQQDSDSLDRLSKTTNPDTYHYLVQHFHPIDNIKLVKNPDPNQSDQPIKMAFWSQPTPESKRM</sequence>
<evidence type="ECO:0000313" key="3">
    <source>
        <dbReference type="Proteomes" id="UP000037035"/>
    </source>
</evidence>
<dbReference type="AlphaFoldDB" id="A0A0L6U971"/>
<dbReference type="VEuPathDB" id="FungiDB:VP01_852g1"/>
<comment type="caution">
    <text evidence="2">The sequence shown here is derived from an EMBL/GenBank/DDBJ whole genome shotgun (WGS) entry which is preliminary data.</text>
</comment>
<name>A0A0L6U971_9BASI</name>
<dbReference type="Proteomes" id="UP000037035">
    <property type="component" value="Unassembled WGS sequence"/>
</dbReference>
<reference evidence="2 3" key="1">
    <citation type="submission" date="2015-08" db="EMBL/GenBank/DDBJ databases">
        <title>Next Generation Sequencing and Analysis of the Genome of Puccinia sorghi L Schw, the Causal Agent of Maize Common Rust.</title>
        <authorList>
            <person name="Rochi L."/>
            <person name="Burguener G."/>
            <person name="Darino M."/>
            <person name="Turjanski A."/>
            <person name="Kreff E."/>
            <person name="Dieguez M.J."/>
            <person name="Sacco F."/>
        </authorList>
    </citation>
    <scope>NUCLEOTIDE SEQUENCE [LARGE SCALE GENOMIC DNA]</scope>
    <source>
        <strain evidence="2 3">RO10H11247</strain>
    </source>
</reference>
<feature type="compositionally biased region" description="Polar residues" evidence="1">
    <location>
        <begin position="14"/>
        <end position="25"/>
    </location>
</feature>
<feature type="region of interest" description="Disordered" evidence="1">
    <location>
        <begin position="156"/>
        <end position="176"/>
    </location>
</feature>